<dbReference type="InterPro" id="IPR027231">
    <property type="entry name" value="Semaphorin"/>
</dbReference>
<dbReference type="GO" id="GO:0030335">
    <property type="term" value="P:positive regulation of cell migration"/>
    <property type="evidence" value="ECO:0007669"/>
    <property type="project" value="TreeGrafter"/>
</dbReference>
<dbReference type="SMART" id="SM00630">
    <property type="entry name" value="Sema"/>
    <property type="match status" value="1"/>
</dbReference>
<reference evidence="9" key="3">
    <citation type="submission" date="2021-08" db="EMBL/GenBank/DDBJ databases">
        <title>Whole genome sequence of Oryctes rhinoceros Nudivirus detected in Riau Province, Indonesia.</title>
        <authorList>
            <person name="Kurnia Y.W."/>
            <person name="Tanjung Z.A."/>
            <person name="Utomo C."/>
            <person name="Naim M."/>
            <person name="Situmorang E.C."/>
            <person name="Liwang T."/>
        </authorList>
    </citation>
    <scope>NUCLEOTIDE SEQUENCE</scope>
    <source>
        <strain evidence="9">LiboV</strain>
    </source>
</reference>
<dbReference type="PROSITE" id="PS51004">
    <property type="entry name" value="SEMA"/>
    <property type="match status" value="1"/>
</dbReference>
<dbReference type="InterPro" id="IPR001627">
    <property type="entry name" value="Semap_dom"/>
</dbReference>
<dbReference type="GO" id="GO:0045499">
    <property type="term" value="F:chemorepellent activity"/>
    <property type="evidence" value="ECO:0007669"/>
    <property type="project" value="TreeGrafter"/>
</dbReference>
<dbReference type="GO" id="GO:0071526">
    <property type="term" value="P:semaphorin-plexin signaling pathway"/>
    <property type="evidence" value="ECO:0007669"/>
    <property type="project" value="TreeGrafter"/>
</dbReference>
<dbReference type="PANTHER" id="PTHR11036:SF131">
    <property type="entry name" value="MIP07328P"/>
    <property type="match status" value="1"/>
</dbReference>
<dbReference type="OrthoDB" id="7700at10239"/>
<dbReference type="EMBL" id="MZ727584">
    <property type="protein sequence ID" value="UBO76492.1"/>
    <property type="molecule type" value="Genomic_DNA"/>
</dbReference>
<dbReference type="InterPro" id="IPR036352">
    <property type="entry name" value="Semap_dom_sf"/>
</dbReference>
<dbReference type="GO" id="GO:0030215">
    <property type="term" value="F:semaphorin receptor binding"/>
    <property type="evidence" value="ECO:0007669"/>
    <property type="project" value="InterPro"/>
</dbReference>
<proteinExistence type="predicted"/>
<dbReference type="InterPro" id="IPR015943">
    <property type="entry name" value="WD40/YVTN_repeat-like_dom_sf"/>
</dbReference>
<dbReference type="Proteomes" id="UP000011785">
    <property type="component" value="Segment"/>
</dbReference>
<keyword evidence="3" id="KW-1015">Disulfide bond</keyword>
<evidence type="ECO:0000313" key="9">
    <source>
        <dbReference type="EMBL" id="UBO76492.1"/>
    </source>
</evidence>
<keyword evidence="10" id="KW-1185">Reference proteome</keyword>
<dbReference type="KEGG" id="vg:7047258"/>
<evidence type="ECO:0000256" key="4">
    <source>
        <dbReference type="ARBA" id="ARBA00023180"/>
    </source>
</evidence>
<dbReference type="InterPro" id="IPR002165">
    <property type="entry name" value="Plexin_repeat"/>
</dbReference>
<dbReference type="Pfam" id="PF01437">
    <property type="entry name" value="PSI"/>
    <property type="match status" value="1"/>
</dbReference>
<evidence type="ECO:0000256" key="2">
    <source>
        <dbReference type="ARBA" id="ARBA00023136"/>
    </source>
</evidence>
<gene>
    <name evidence="8" type="ORF">SI_OrNV_gp078</name>
</gene>
<dbReference type="SUPFAM" id="SSF103575">
    <property type="entry name" value="Plexin repeat"/>
    <property type="match status" value="1"/>
</dbReference>
<keyword evidence="2" id="KW-0472">Membrane</keyword>
<reference evidence="7 10" key="1">
    <citation type="journal article" date="2008" name="J. Virol. Methods">
        <title>Sequencing of the large dsDNA genome of Oryctes rhinoceros nudivirus using multiple displacement amplification of nanogram amounts of virus DNA.</title>
        <authorList>
            <person name="Wang Y."/>
            <person name="Kleespies R.G."/>
            <person name="Ramle M.B."/>
            <person name="Jehle J.A."/>
        </authorList>
    </citation>
    <scope>NUCLEOTIDE SEQUENCE [LARGE SCALE GENOMIC DNA]</scope>
    <source>
        <strain evidence="10">Isolate Oryctes rhinoceros/Malaysia/Ma07/2007</strain>
        <strain evidence="7">Ma07</strain>
    </source>
</reference>
<dbReference type="GO" id="GO:0005886">
    <property type="term" value="C:plasma membrane"/>
    <property type="evidence" value="ECO:0007669"/>
    <property type="project" value="TreeGrafter"/>
</dbReference>
<accession>A0A6B9QV93</accession>
<evidence type="ECO:0000313" key="7">
    <source>
        <dbReference type="EMBL" id="ACH96208.1"/>
    </source>
</evidence>
<dbReference type="SMART" id="SM00423">
    <property type="entry name" value="PSI"/>
    <property type="match status" value="1"/>
</dbReference>
<dbReference type="Pfam" id="PF01403">
    <property type="entry name" value="Sema"/>
    <property type="match status" value="1"/>
</dbReference>
<evidence type="ECO:0000256" key="1">
    <source>
        <dbReference type="ARBA" id="ARBA00004370"/>
    </source>
</evidence>
<evidence type="ECO:0000256" key="3">
    <source>
        <dbReference type="ARBA" id="ARBA00023157"/>
    </source>
</evidence>
<evidence type="ECO:0000313" key="10">
    <source>
        <dbReference type="Proteomes" id="UP000011785"/>
    </source>
</evidence>
<dbReference type="EMBL" id="EU747721">
    <property type="protein sequence ID" value="ACH96208.1"/>
    <property type="molecule type" value="Genomic_DNA"/>
</dbReference>
<evidence type="ECO:0000313" key="8">
    <source>
        <dbReference type="EMBL" id="QHG11313.1"/>
    </source>
</evidence>
<evidence type="ECO:0000259" key="6">
    <source>
        <dbReference type="PROSITE" id="PS51004"/>
    </source>
</evidence>
<protein>
    <submittedName>
        <fullName evidence="8">Semaphorin-like protein</fullName>
    </submittedName>
</protein>
<dbReference type="Gene3D" id="3.30.1680.10">
    <property type="entry name" value="ligand-binding face of the semaphorins, domain 2"/>
    <property type="match status" value="1"/>
</dbReference>
<sequence length="420" mass="47828">MLLKQESSGIGMCSYDPTQNNTWLFEDGELYTATTSDFAGRMSIIYRKPQRTEFFNLEQLNAANFVASLAFNGYVFFFYREVAVEHINCGKTIYSRVARVCKNDHGGPHRYSDKWTSFLKTRLNCSVPGEFPFYFDELQTMSDIVTIQFGFIKTLHIVYGVFTTPTNAIGGSAICMFDMDQIQNSFTGSYKHRQNIDSNWLPMTKNQTGECVRNSSMLSENDVVFALTHTLMDQAVSSRAIFIKVTQNYRFSTIAIEPQVVTIIDDKYDILYIGTDDGRVFKVLTAVEDGKHPIIVTENVILSNRAPVKELKFVPNKPGHIIVVGRDEVHMVNMKQCGRMYTCGECISLQDPHCAWNYYSSRCETFNYTTKSLFIQDVRNGDDKICNILIRNARLSALTSNSARFGVFNLWLALVFSTFI</sequence>
<dbReference type="PANTHER" id="PTHR11036">
    <property type="entry name" value="SEMAPHORIN"/>
    <property type="match status" value="1"/>
</dbReference>
<comment type="subcellular location">
    <subcellularLocation>
        <location evidence="1">Membrane</location>
    </subcellularLocation>
</comment>
<dbReference type="RefSeq" id="YP_002321389.1">
    <property type="nucleotide sequence ID" value="NC_011588.1"/>
</dbReference>
<organism evidence="8">
    <name type="scientific">Oryctes rhinoceros nudivirus</name>
    <dbReference type="NCBI Taxonomy" id="92521"/>
    <lineage>
        <taxon>Viruses</taxon>
        <taxon>Viruses incertae sedis</taxon>
        <taxon>Naldaviricetes</taxon>
        <taxon>Lefavirales</taxon>
        <taxon>Nudiviridae</taxon>
        <taxon>Alphanudivirus</taxon>
        <taxon>Alphanudivirus oryrhinocerotis</taxon>
    </lineage>
</organism>
<keyword evidence="4" id="KW-0325">Glycoprotein</keyword>
<dbReference type="EMBL" id="MN623374">
    <property type="protein sequence ID" value="QHG11313.1"/>
    <property type="molecule type" value="Genomic_DNA"/>
</dbReference>
<dbReference type="SUPFAM" id="SSF101912">
    <property type="entry name" value="Sema domain"/>
    <property type="match status" value="1"/>
</dbReference>
<reference evidence="8" key="2">
    <citation type="journal article" date="2020" name="J. ISSAAS">
        <title>Complete genome sequence of Oryctes rhinoceros Nudivirus isolated from Coconut Rhinoceros Beetle in the Solomon Islands.</title>
        <authorList>
            <person name="Etebari K."/>
            <person name="Filipovic I."/>
            <person name="Rasic G."/>
            <person name="Devine G.J."/>
            <person name="Tsatsia H."/>
            <person name="Furlong M.J."/>
        </authorList>
    </citation>
    <scope>NUCLEOTIDE SEQUENCE</scope>
    <source>
        <strain evidence="8">Solomon Islands</strain>
    </source>
</reference>
<evidence type="ECO:0000256" key="5">
    <source>
        <dbReference type="PROSITE-ProRule" id="PRU00352"/>
    </source>
</evidence>
<comment type="caution">
    <text evidence="5">Lacks conserved residue(s) required for the propagation of feature annotation.</text>
</comment>
<dbReference type="InterPro" id="IPR016201">
    <property type="entry name" value="PSI"/>
</dbReference>
<name>A0A6B9QV93_9VIRU</name>
<dbReference type="Gene3D" id="2.130.10.10">
    <property type="entry name" value="YVTN repeat-like/Quinoprotein amine dehydrogenase"/>
    <property type="match status" value="1"/>
</dbReference>
<feature type="domain" description="Sema" evidence="6">
    <location>
        <begin position="1"/>
        <end position="334"/>
    </location>
</feature>
<accession>B7SV99</accession>